<keyword evidence="1" id="KW-0812">Transmembrane</keyword>
<keyword evidence="1" id="KW-1133">Transmembrane helix</keyword>
<dbReference type="OrthoDB" id="1162507at2"/>
<name>A0A2K9PMP9_9FLAO</name>
<gene>
    <name evidence="2" type="ORF">C1H87_03645</name>
</gene>
<organism evidence="2 3">
    <name type="scientific">Flavivirga eckloniae</name>
    <dbReference type="NCBI Taxonomy" id="1803846"/>
    <lineage>
        <taxon>Bacteria</taxon>
        <taxon>Pseudomonadati</taxon>
        <taxon>Bacteroidota</taxon>
        <taxon>Flavobacteriia</taxon>
        <taxon>Flavobacteriales</taxon>
        <taxon>Flavobacteriaceae</taxon>
        <taxon>Flavivirga</taxon>
    </lineage>
</organism>
<evidence type="ECO:0000313" key="2">
    <source>
        <dbReference type="EMBL" id="AUP77857.1"/>
    </source>
</evidence>
<dbReference type="AlphaFoldDB" id="A0A2K9PMP9"/>
<dbReference type="KEGG" id="fek:C1H87_03645"/>
<accession>A0A2K9PMP9</accession>
<evidence type="ECO:0000256" key="1">
    <source>
        <dbReference type="SAM" id="Phobius"/>
    </source>
</evidence>
<feature type="transmembrane region" description="Helical" evidence="1">
    <location>
        <begin position="9"/>
        <end position="29"/>
    </location>
</feature>
<dbReference type="EMBL" id="CP025791">
    <property type="protein sequence ID" value="AUP77857.1"/>
    <property type="molecule type" value="Genomic_DNA"/>
</dbReference>
<protein>
    <recommendedName>
        <fullName evidence="4">Histidine kinase</fullName>
    </recommendedName>
</protein>
<dbReference type="RefSeq" id="WP_102754516.1">
    <property type="nucleotide sequence ID" value="NZ_CP025791.1"/>
</dbReference>
<evidence type="ECO:0008006" key="4">
    <source>
        <dbReference type="Google" id="ProtNLM"/>
    </source>
</evidence>
<sequence length="175" mass="20610">MYIKFIKKYSLTIVGLILSTTILLFSIINDIDLFERFINQLILMEMYEVDEFIIPIFIFWLFAVFDMRKRQKTYKIEHEKVIIYKAMLSSANHVVNNFLNQMQVFKITAENTPNFDQDVLKLYNKIIKNAAEQIDSLGKIVDIDEKTIFKSVEPKPDLETIHQHPKTGINFGKKI</sequence>
<dbReference type="Proteomes" id="UP000235826">
    <property type="component" value="Chromosome"/>
</dbReference>
<keyword evidence="3" id="KW-1185">Reference proteome</keyword>
<proteinExistence type="predicted"/>
<evidence type="ECO:0000313" key="3">
    <source>
        <dbReference type="Proteomes" id="UP000235826"/>
    </source>
</evidence>
<feature type="transmembrane region" description="Helical" evidence="1">
    <location>
        <begin position="49"/>
        <end position="65"/>
    </location>
</feature>
<keyword evidence="1" id="KW-0472">Membrane</keyword>
<reference evidence="2 3" key="1">
    <citation type="submission" date="2018-01" db="EMBL/GenBank/DDBJ databases">
        <title>Complete genome sequence of Flavivirga eckloniae ECD14 isolated from seaweed Ecklonia cava.</title>
        <authorList>
            <person name="Lee J.H."/>
            <person name="Baik K.S."/>
            <person name="Seong C.N."/>
        </authorList>
    </citation>
    <scope>NUCLEOTIDE SEQUENCE [LARGE SCALE GENOMIC DNA]</scope>
    <source>
        <strain evidence="2 3">ECD14</strain>
    </source>
</reference>